<evidence type="ECO:0008006" key="3">
    <source>
        <dbReference type="Google" id="ProtNLM"/>
    </source>
</evidence>
<sequence length="546" mass="60515">MDLLDLPPELVLACLAQLSLSDIRSCLAARNRLFSVIILTSAAIRYRFEQEHAGVVANAHRSPQPPASDGLRELRAREANWLHFTPSSRHTTPFGFPTASIYDLAADVYLVGDVADPSTSLCTTIKYISTDPGSSWVRIEVGKPIVDFGTALEEHDLIAMVTYTRHPDDAEMAALEVVLLQFSTGARHPLAAIPILHVHDVDVDRGRPAISIEIVGAVLAISVLYWMDPRRDRDSLHLFYWQTGVRPLDPLMVSNIGLTFLTPEILLVPSALDQMIDVFRIPQPPSDDDVFSGPYHPSFVRSLHLPQLNPNKHILSFQCRGEPNPRTRLVRPTTTPFLSTPEDSIILFSVDIGDGEGRSSTHMFVVSRARLAAFLASQEALEAERRRRLEEADDDSDDEYDVDTDLNWAEWGVRCARWLDDAGAGTWARGYITTTCGSRMVAIAHDAWSRPAPIRVLDFNQRRVERVRDGAANSRVRVVDADAGTVPHQPHVFAEPLTSSLPYIETVSEETFPYAAVLINNSDIIGVKLNVNGDQDVGSLEVLRLG</sequence>
<keyword evidence="2" id="KW-1185">Reference proteome</keyword>
<proteinExistence type="predicted"/>
<evidence type="ECO:0000313" key="1">
    <source>
        <dbReference type="EMBL" id="KAJ7636184.1"/>
    </source>
</evidence>
<organism evidence="1 2">
    <name type="scientific">Roridomyces roridus</name>
    <dbReference type="NCBI Taxonomy" id="1738132"/>
    <lineage>
        <taxon>Eukaryota</taxon>
        <taxon>Fungi</taxon>
        <taxon>Dikarya</taxon>
        <taxon>Basidiomycota</taxon>
        <taxon>Agaricomycotina</taxon>
        <taxon>Agaricomycetes</taxon>
        <taxon>Agaricomycetidae</taxon>
        <taxon>Agaricales</taxon>
        <taxon>Marasmiineae</taxon>
        <taxon>Mycenaceae</taxon>
        <taxon>Roridomyces</taxon>
    </lineage>
</organism>
<dbReference type="EMBL" id="JARKIF010000006">
    <property type="protein sequence ID" value="KAJ7636184.1"/>
    <property type="molecule type" value="Genomic_DNA"/>
</dbReference>
<evidence type="ECO:0000313" key="2">
    <source>
        <dbReference type="Proteomes" id="UP001221142"/>
    </source>
</evidence>
<accession>A0AAD7C0E9</accession>
<reference evidence="1" key="1">
    <citation type="submission" date="2023-03" db="EMBL/GenBank/DDBJ databases">
        <title>Massive genome expansion in bonnet fungi (Mycena s.s.) driven by repeated elements and novel gene families across ecological guilds.</title>
        <authorList>
            <consortium name="Lawrence Berkeley National Laboratory"/>
            <person name="Harder C.B."/>
            <person name="Miyauchi S."/>
            <person name="Viragh M."/>
            <person name="Kuo A."/>
            <person name="Thoen E."/>
            <person name="Andreopoulos B."/>
            <person name="Lu D."/>
            <person name="Skrede I."/>
            <person name="Drula E."/>
            <person name="Henrissat B."/>
            <person name="Morin E."/>
            <person name="Kohler A."/>
            <person name="Barry K."/>
            <person name="LaButti K."/>
            <person name="Morin E."/>
            <person name="Salamov A."/>
            <person name="Lipzen A."/>
            <person name="Mereny Z."/>
            <person name="Hegedus B."/>
            <person name="Baldrian P."/>
            <person name="Stursova M."/>
            <person name="Weitz H."/>
            <person name="Taylor A."/>
            <person name="Grigoriev I.V."/>
            <person name="Nagy L.G."/>
            <person name="Martin F."/>
            <person name="Kauserud H."/>
        </authorList>
    </citation>
    <scope>NUCLEOTIDE SEQUENCE</scope>
    <source>
        <strain evidence="1">9284</strain>
    </source>
</reference>
<comment type="caution">
    <text evidence="1">The sequence shown here is derived from an EMBL/GenBank/DDBJ whole genome shotgun (WGS) entry which is preliminary data.</text>
</comment>
<dbReference type="Proteomes" id="UP001221142">
    <property type="component" value="Unassembled WGS sequence"/>
</dbReference>
<name>A0AAD7C0E9_9AGAR</name>
<gene>
    <name evidence="1" type="ORF">FB45DRAFT_1001390</name>
</gene>
<dbReference type="AlphaFoldDB" id="A0AAD7C0E9"/>
<protein>
    <recommendedName>
        <fullName evidence="3">F-box domain-containing protein</fullName>
    </recommendedName>
</protein>